<organism evidence="1 2">
    <name type="scientific">Entomophthora muscae</name>
    <dbReference type="NCBI Taxonomy" id="34485"/>
    <lineage>
        <taxon>Eukaryota</taxon>
        <taxon>Fungi</taxon>
        <taxon>Fungi incertae sedis</taxon>
        <taxon>Zoopagomycota</taxon>
        <taxon>Entomophthoromycotina</taxon>
        <taxon>Entomophthoromycetes</taxon>
        <taxon>Entomophthorales</taxon>
        <taxon>Entomophthoraceae</taxon>
        <taxon>Entomophthora</taxon>
    </lineage>
</organism>
<gene>
    <name evidence="1" type="ORF">DSO57_1016852</name>
</gene>
<keyword evidence="2" id="KW-1185">Reference proteome</keyword>
<proteinExistence type="predicted"/>
<dbReference type="EMBL" id="QTSX02007169">
    <property type="protein sequence ID" value="KAJ9050183.1"/>
    <property type="molecule type" value="Genomic_DNA"/>
</dbReference>
<evidence type="ECO:0000313" key="1">
    <source>
        <dbReference type="EMBL" id="KAJ9050183.1"/>
    </source>
</evidence>
<reference evidence="1" key="1">
    <citation type="submission" date="2022-04" db="EMBL/GenBank/DDBJ databases">
        <title>Genome of the entomopathogenic fungus Entomophthora muscae.</title>
        <authorList>
            <person name="Elya C."/>
            <person name="Lovett B.R."/>
            <person name="Lee E."/>
            <person name="Macias A.M."/>
            <person name="Hajek A.E."/>
            <person name="De Bivort B.L."/>
            <person name="Kasson M.T."/>
            <person name="De Fine Licht H.H."/>
            <person name="Stajich J.E."/>
        </authorList>
    </citation>
    <scope>NUCLEOTIDE SEQUENCE</scope>
    <source>
        <strain evidence="1">Berkeley</strain>
    </source>
</reference>
<protein>
    <submittedName>
        <fullName evidence="1">Uncharacterized protein</fullName>
    </submittedName>
</protein>
<sequence>MVDGLQLLSQIIGWTYFTAWSISFYPQAYSNFKRKSVHGLSIDFLNYNVVGFLCYSVYNVSLFFSEDIQEEYKARHGNSSSLVEINDVVFAVHAFFISGFTLTQSYFYKRDVKQELSFFARCILGGIGAATSIAIILMFSGVITRLDFLYYSSSIKLGLSLVKYCPQAFINFKRKSTSGWSIYNILLDFTGGILSILQLFIDAYRLGDWTLFTGNPPKLILGNLSILFDILFMTQHYILYRHPRTPLTKDDFGDHNPESGLASFNPDQPPRKYGSAE</sequence>
<evidence type="ECO:0000313" key="2">
    <source>
        <dbReference type="Proteomes" id="UP001165960"/>
    </source>
</evidence>
<accession>A0ACC2RJG6</accession>
<comment type="caution">
    <text evidence="1">The sequence shown here is derived from an EMBL/GenBank/DDBJ whole genome shotgun (WGS) entry which is preliminary data.</text>
</comment>
<dbReference type="Proteomes" id="UP001165960">
    <property type="component" value="Unassembled WGS sequence"/>
</dbReference>
<name>A0ACC2RJG6_9FUNG</name>